<dbReference type="PANTHER" id="PTHR48050:SF13">
    <property type="entry name" value="STEROL 3-BETA-GLUCOSYLTRANSFERASE UGT80A2"/>
    <property type="match status" value="1"/>
</dbReference>
<proteinExistence type="predicted"/>
<dbReference type="PANTHER" id="PTHR48050">
    <property type="entry name" value="STEROL 3-BETA-GLUCOSYLTRANSFERASE"/>
    <property type="match status" value="1"/>
</dbReference>
<reference evidence="2 3" key="1">
    <citation type="submission" date="2024-01" db="EMBL/GenBank/DDBJ databases">
        <title>Draft genome sequence of Gordonia sp. LSe1-13.</title>
        <authorList>
            <person name="Suphannarot A."/>
            <person name="Mingma R."/>
        </authorList>
    </citation>
    <scope>NUCLEOTIDE SEQUENCE [LARGE SCALE GENOMIC DNA]</scope>
    <source>
        <strain evidence="2 3">LSe1-13</strain>
    </source>
</reference>
<dbReference type="Gene3D" id="3.40.50.2000">
    <property type="entry name" value="Glycogen Phosphorylase B"/>
    <property type="match status" value="2"/>
</dbReference>
<protein>
    <submittedName>
        <fullName evidence="2">Glycosyltransferase</fullName>
    </submittedName>
</protein>
<evidence type="ECO:0000313" key="3">
    <source>
        <dbReference type="Proteomes" id="UP001347146"/>
    </source>
</evidence>
<dbReference type="EMBL" id="JAZDUF010000002">
    <property type="protein sequence ID" value="MEE3850503.1"/>
    <property type="molecule type" value="Genomic_DNA"/>
</dbReference>
<feature type="domain" description="Erythromycin biosynthesis protein CIII-like C-terminal" evidence="1">
    <location>
        <begin position="288"/>
        <end position="416"/>
    </location>
</feature>
<accession>A0ABU7MBM5</accession>
<dbReference type="Proteomes" id="UP001347146">
    <property type="component" value="Unassembled WGS sequence"/>
</dbReference>
<dbReference type="InterPro" id="IPR002213">
    <property type="entry name" value="UDP_glucos_trans"/>
</dbReference>
<evidence type="ECO:0000259" key="1">
    <source>
        <dbReference type="Pfam" id="PF06722"/>
    </source>
</evidence>
<evidence type="ECO:0000313" key="2">
    <source>
        <dbReference type="EMBL" id="MEE3850503.1"/>
    </source>
</evidence>
<organism evidence="2 3">
    <name type="scientific">Gordonia sesuvii</name>
    <dbReference type="NCBI Taxonomy" id="3116777"/>
    <lineage>
        <taxon>Bacteria</taxon>
        <taxon>Bacillati</taxon>
        <taxon>Actinomycetota</taxon>
        <taxon>Actinomycetes</taxon>
        <taxon>Mycobacteriales</taxon>
        <taxon>Gordoniaceae</taxon>
        <taxon>Gordonia</taxon>
    </lineage>
</organism>
<gene>
    <name evidence="2" type="ORF">VZC37_09155</name>
</gene>
<sequence>MTTRTYLFALVDGGGTVPPELGMVRRLVERGHHVTVLAEASMIPDVAATGAEHLPWTAAPNRASRLPEDAYYRDWECRNPFELFRMLLDHQFIGPAPGYARDTAAAIDTVRPDLVVCSFFAIGAMVAAQARGVRFDVPFPNAYLLPVDGMPPACLGLMPARGPLTRLRDRIIGRVTLRQWNKGVPRLNALREVYGLPPVAEFFDQVHLARRHLVLTSREFDFPAQMPDHVRYVGAVLDDPDWATTTWTPPAGDEPLVLVALSSTFQDQTACLQRVIDALAELPVRGFVTTGPAIDPSALTAPDNVTVVAAAPHSAILPHASAVITHAGHGTVVRALAAGTPILALPHGRDQPDNAIRVSARGAGITLSRKASRRKIATATRRLLADPAYAESAERLGSIIVRDSRTDAVIAELEELELPDGSAARPII</sequence>
<dbReference type="CDD" id="cd03784">
    <property type="entry name" value="GT1_Gtf-like"/>
    <property type="match status" value="1"/>
</dbReference>
<comment type="caution">
    <text evidence="2">The sequence shown here is derived from an EMBL/GenBank/DDBJ whole genome shotgun (WGS) entry which is preliminary data.</text>
</comment>
<keyword evidence="3" id="KW-1185">Reference proteome</keyword>
<name>A0ABU7MBM5_9ACTN</name>
<dbReference type="Pfam" id="PF06722">
    <property type="entry name" value="EryCIII-like_C"/>
    <property type="match status" value="1"/>
</dbReference>
<dbReference type="InterPro" id="IPR050426">
    <property type="entry name" value="Glycosyltransferase_28"/>
</dbReference>
<dbReference type="InterPro" id="IPR010610">
    <property type="entry name" value="EryCIII-like_C"/>
</dbReference>
<dbReference type="RefSeq" id="WP_330432150.1">
    <property type="nucleotide sequence ID" value="NZ_JAZDUF010000002.1"/>
</dbReference>
<dbReference type="SUPFAM" id="SSF53756">
    <property type="entry name" value="UDP-Glycosyltransferase/glycogen phosphorylase"/>
    <property type="match status" value="1"/>
</dbReference>